<sequence>MKAVQTQLRITLPDDFCLRIHPTNNTFTMATTHSPTAETLKTLTSLAIGDQTYPCTAYVAPPPGATRGVITNAYDDETPTQLYQDLVRRNPEHTIPAARRLGKTHSILITFNANAVPHSIKYMEAIHRCTPYCGSPNACTNCRQLGRRHDVCPSRKTNRRPRCGTQHSQQDPLCTTKCILCEDPRVLPRDETFTNHGNSQATQKRSSRNRSHPGTIFPNCHLDSPRPTNTSNPGQCH</sequence>
<organism evidence="1 2">
    <name type="scientific">Dermacentor silvarum</name>
    <name type="common">Tick</name>
    <dbReference type="NCBI Taxonomy" id="543639"/>
    <lineage>
        <taxon>Eukaryota</taxon>
        <taxon>Metazoa</taxon>
        <taxon>Ecdysozoa</taxon>
        <taxon>Arthropoda</taxon>
        <taxon>Chelicerata</taxon>
        <taxon>Arachnida</taxon>
        <taxon>Acari</taxon>
        <taxon>Parasitiformes</taxon>
        <taxon>Ixodida</taxon>
        <taxon>Ixodoidea</taxon>
        <taxon>Ixodidae</taxon>
        <taxon>Rhipicephalinae</taxon>
        <taxon>Dermacentor</taxon>
    </lineage>
</organism>
<gene>
    <name evidence="1" type="ORF">HPB49_024269</name>
</gene>
<name>A0ACB8DH79_DERSI</name>
<dbReference type="Proteomes" id="UP000821865">
    <property type="component" value="Chromosome 2"/>
</dbReference>
<evidence type="ECO:0000313" key="2">
    <source>
        <dbReference type="Proteomes" id="UP000821865"/>
    </source>
</evidence>
<accession>A0ACB8DH79</accession>
<reference evidence="1" key="1">
    <citation type="submission" date="2020-05" db="EMBL/GenBank/DDBJ databases">
        <title>Large-scale comparative analyses of tick genomes elucidate their genetic diversity and vector capacities.</title>
        <authorList>
            <person name="Jia N."/>
            <person name="Wang J."/>
            <person name="Shi W."/>
            <person name="Du L."/>
            <person name="Sun Y."/>
            <person name="Zhan W."/>
            <person name="Jiang J."/>
            <person name="Wang Q."/>
            <person name="Zhang B."/>
            <person name="Ji P."/>
            <person name="Sakyi L.B."/>
            <person name="Cui X."/>
            <person name="Yuan T."/>
            <person name="Jiang B."/>
            <person name="Yang W."/>
            <person name="Lam T.T.-Y."/>
            <person name="Chang Q."/>
            <person name="Ding S."/>
            <person name="Wang X."/>
            <person name="Zhu J."/>
            <person name="Ruan X."/>
            <person name="Zhao L."/>
            <person name="Wei J."/>
            <person name="Que T."/>
            <person name="Du C."/>
            <person name="Cheng J."/>
            <person name="Dai P."/>
            <person name="Han X."/>
            <person name="Huang E."/>
            <person name="Gao Y."/>
            <person name="Liu J."/>
            <person name="Shao H."/>
            <person name="Ye R."/>
            <person name="Li L."/>
            <person name="Wei W."/>
            <person name="Wang X."/>
            <person name="Wang C."/>
            <person name="Yang T."/>
            <person name="Huo Q."/>
            <person name="Li W."/>
            <person name="Guo W."/>
            <person name="Chen H."/>
            <person name="Zhou L."/>
            <person name="Ni X."/>
            <person name="Tian J."/>
            <person name="Zhou Y."/>
            <person name="Sheng Y."/>
            <person name="Liu T."/>
            <person name="Pan Y."/>
            <person name="Xia L."/>
            <person name="Li J."/>
            <person name="Zhao F."/>
            <person name="Cao W."/>
        </authorList>
    </citation>
    <scope>NUCLEOTIDE SEQUENCE</scope>
    <source>
        <strain evidence="1">Dsil-2018</strain>
    </source>
</reference>
<protein>
    <submittedName>
        <fullName evidence="1">Uncharacterized protein</fullName>
    </submittedName>
</protein>
<keyword evidence="2" id="KW-1185">Reference proteome</keyword>
<comment type="caution">
    <text evidence="1">The sequence shown here is derived from an EMBL/GenBank/DDBJ whole genome shotgun (WGS) entry which is preliminary data.</text>
</comment>
<proteinExistence type="predicted"/>
<dbReference type="EMBL" id="CM023471">
    <property type="protein sequence ID" value="KAH7967350.1"/>
    <property type="molecule type" value="Genomic_DNA"/>
</dbReference>
<evidence type="ECO:0000313" key="1">
    <source>
        <dbReference type="EMBL" id="KAH7967350.1"/>
    </source>
</evidence>